<dbReference type="Pfam" id="PF18718">
    <property type="entry name" value="CxC5"/>
    <property type="match status" value="1"/>
</dbReference>
<dbReference type="EMBL" id="AACS02000005">
    <property type="protein sequence ID" value="EFI27759.1"/>
    <property type="molecule type" value="Genomic_DNA"/>
</dbReference>
<dbReference type="RefSeq" id="XP_002911253.1">
    <property type="nucleotide sequence ID" value="XM_002911207.1"/>
</dbReference>
<evidence type="ECO:0000259" key="2">
    <source>
        <dbReference type="Pfam" id="PF18718"/>
    </source>
</evidence>
<dbReference type="AlphaFoldDB" id="D6RMZ7"/>
<protein>
    <recommendedName>
        <fullName evidence="6">CxC5 like cysteine cluster associated with KDZ domain-containing protein</fullName>
    </recommendedName>
</protein>
<dbReference type="OMA" id="CLETIQW"/>
<feature type="domain" description="CxC6 like cysteine cluster associated with KDZ" evidence="3">
    <location>
        <begin position="348"/>
        <end position="414"/>
    </location>
</feature>
<reference evidence="4 5" key="1">
    <citation type="journal article" date="2010" name="Proc. Natl. Acad. Sci. U.S.A.">
        <title>Insights into evolution of multicellular fungi from the assembled chromosomes of the mushroom Coprinopsis cinerea (Coprinus cinereus).</title>
        <authorList>
            <person name="Stajich J.E."/>
            <person name="Wilke S.K."/>
            <person name="Ahren D."/>
            <person name="Au C.H."/>
            <person name="Birren B.W."/>
            <person name="Borodovsky M."/>
            <person name="Burns C."/>
            <person name="Canback B."/>
            <person name="Casselton L.A."/>
            <person name="Cheng C.K."/>
            <person name="Deng J."/>
            <person name="Dietrich F.S."/>
            <person name="Fargo D.C."/>
            <person name="Farman M.L."/>
            <person name="Gathman A.C."/>
            <person name="Goldberg J."/>
            <person name="Guigo R."/>
            <person name="Hoegger P.J."/>
            <person name="Hooker J.B."/>
            <person name="Huggins A."/>
            <person name="James T.Y."/>
            <person name="Kamada T."/>
            <person name="Kilaru S."/>
            <person name="Kodira C."/>
            <person name="Kues U."/>
            <person name="Kupfer D."/>
            <person name="Kwan H.S."/>
            <person name="Lomsadze A."/>
            <person name="Li W."/>
            <person name="Lilly W.W."/>
            <person name="Ma L.J."/>
            <person name="Mackey A.J."/>
            <person name="Manning G."/>
            <person name="Martin F."/>
            <person name="Muraguchi H."/>
            <person name="Natvig D.O."/>
            <person name="Palmerini H."/>
            <person name="Ramesh M.A."/>
            <person name="Rehmeyer C.J."/>
            <person name="Roe B.A."/>
            <person name="Shenoy N."/>
            <person name="Stanke M."/>
            <person name="Ter-Hovhannisyan V."/>
            <person name="Tunlid A."/>
            <person name="Velagapudi R."/>
            <person name="Vision T.J."/>
            <person name="Zeng Q."/>
            <person name="Zolan M.E."/>
            <person name="Pukkila P.J."/>
        </authorList>
    </citation>
    <scope>NUCLEOTIDE SEQUENCE [LARGE SCALE GENOMIC DNA]</scope>
    <source>
        <strain evidence="5">Okayama-7 / 130 / ATCC MYA-4618 / FGSC 9003</strain>
    </source>
</reference>
<feature type="domain" description="CxC5 like cysteine cluster associated with KDZ" evidence="2">
    <location>
        <begin position="65"/>
        <end position="185"/>
    </location>
</feature>
<accession>D6RMZ7</accession>
<dbReference type="HOGENOM" id="CLU_393308_0_0_1"/>
<gene>
    <name evidence="4" type="ORF">CC1G_14682</name>
</gene>
<evidence type="ECO:0000256" key="1">
    <source>
        <dbReference type="SAM" id="MobiDB-lite"/>
    </source>
</evidence>
<dbReference type="VEuPathDB" id="FungiDB:CC1G_14682"/>
<keyword evidence="5" id="KW-1185">Reference proteome</keyword>
<dbReference type="InParanoid" id="D6RMZ7"/>
<name>D6RMZ7_COPC7</name>
<evidence type="ECO:0000313" key="5">
    <source>
        <dbReference type="Proteomes" id="UP000001861"/>
    </source>
</evidence>
<dbReference type="KEGG" id="cci:CC1G_14682"/>
<dbReference type="Pfam" id="PF18721">
    <property type="entry name" value="CxC6"/>
    <property type="match status" value="1"/>
</dbReference>
<dbReference type="OrthoDB" id="2527272at2759"/>
<evidence type="ECO:0000259" key="3">
    <source>
        <dbReference type="Pfam" id="PF18721"/>
    </source>
</evidence>
<dbReference type="GeneID" id="9378501"/>
<sequence>MKSAIDLAIEELAVDPRDHFWHQNDWISSRSIVQNLFGNLDTIFELLGGQIGEDQPPANPFHPEPPIILVTKRINCCKCNQDTRQSLRRHEKPQKVWVLSAELVWKQAHLFIAHCPRCRSDYYPDRVTFQDLNGVRVQQLEIEADYLRISKHGVWANRRVAYAQEKAVLRFHAGWSNFADWVNDTVLHRSKKLTLRQSKRLFIEHFSRRLLVLHGKAQAFECGANISVDDLASEVRDLVGANGGSIDSTFEHSCRNCTHAKRYPSDLQNAGWEIGLNDGQAPEGRATGVAELDQVGDLEQEPIQKLMQVVNQSQDESRNNLPADMPRRPLQQPEPLPGAPRGYVRLAVMDGKMIGHRICAMDECQNPLVNYRNGRFCRDHAQLNNICGIIPCGAPVARQGSVTCARPEHVQWYKQYQSRFQRLSFPGVQRVMRRQSEIRSGRSQEGGGMHVNLDIAGALPALDGIPGDEVTHTFRARSVYCIQTVQWACGMPIGWGKCYRSESSPQVLSILDALWAGKDDKRPSFLAYDNACDLLRHIVTQNPQNSWLTTTKFIVDAWHYIGHRATDALCRLWCNPAPLDGSQPDLILIQEDDQGQMHATRAFNTETAEQLNSWLNRYEPQLRQMSDVTFDFFVHVLMLLYKESVEERIERKGESLPNDFWDTVI</sequence>
<organism evidence="4 5">
    <name type="scientific">Coprinopsis cinerea (strain Okayama-7 / 130 / ATCC MYA-4618 / FGSC 9003)</name>
    <name type="common">Inky cap fungus</name>
    <name type="synonym">Hormographiella aspergillata</name>
    <dbReference type="NCBI Taxonomy" id="240176"/>
    <lineage>
        <taxon>Eukaryota</taxon>
        <taxon>Fungi</taxon>
        <taxon>Dikarya</taxon>
        <taxon>Basidiomycota</taxon>
        <taxon>Agaricomycotina</taxon>
        <taxon>Agaricomycetes</taxon>
        <taxon>Agaricomycetidae</taxon>
        <taxon>Agaricales</taxon>
        <taxon>Agaricineae</taxon>
        <taxon>Psathyrellaceae</taxon>
        <taxon>Coprinopsis</taxon>
    </lineage>
</organism>
<dbReference type="InterPro" id="IPR040898">
    <property type="entry name" value="CxC6"/>
</dbReference>
<proteinExistence type="predicted"/>
<dbReference type="InterPro" id="IPR041539">
    <property type="entry name" value="CxC5"/>
</dbReference>
<evidence type="ECO:0000313" key="4">
    <source>
        <dbReference type="EMBL" id="EFI27759.1"/>
    </source>
</evidence>
<feature type="region of interest" description="Disordered" evidence="1">
    <location>
        <begin position="311"/>
        <end position="338"/>
    </location>
</feature>
<dbReference type="eggNOG" id="ENOG502SJG5">
    <property type="taxonomic scope" value="Eukaryota"/>
</dbReference>
<dbReference type="Proteomes" id="UP000001861">
    <property type="component" value="Unassembled WGS sequence"/>
</dbReference>
<comment type="caution">
    <text evidence="4">The sequence shown here is derived from an EMBL/GenBank/DDBJ whole genome shotgun (WGS) entry which is preliminary data.</text>
</comment>
<evidence type="ECO:0008006" key="6">
    <source>
        <dbReference type="Google" id="ProtNLM"/>
    </source>
</evidence>
<dbReference type="STRING" id="240176.D6RMZ7"/>